<organism evidence="3 4">
    <name type="scientific">Bodo saltans</name>
    <name type="common">Flagellated protozoan</name>
    <dbReference type="NCBI Taxonomy" id="75058"/>
    <lineage>
        <taxon>Eukaryota</taxon>
        <taxon>Discoba</taxon>
        <taxon>Euglenozoa</taxon>
        <taxon>Kinetoplastea</taxon>
        <taxon>Metakinetoplastina</taxon>
        <taxon>Eubodonida</taxon>
        <taxon>Bodonidae</taxon>
        <taxon>Bodo</taxon>
    </lineage>
</organism>
<dbReference type="AlphaFoldDB" id="A0A0S4ILK5"/>
<evidence type="ECO:0000256" key="2">
    <source>
        <dbReference type="SAM" id="SignalP"/>
    </source>
</evidence>
<sequence>MTALKILTFFSLLIRIFSSFPSPKGKRVTKLNTAMSVSERNTAFVAKNPVCTEEREPQANATPPQTEPPGGAQTDADETFADPPYNREYLLKRGGVLWTPLGSTLLHPCTRPDFCGGARCEWAAYPRGTCFDFARRGFCGRKNCTAAHIVAAQDGALFVIRNKHIKLNGTMSRLQVAQVLAAKAARLDLARKRIREVAEVRLDVVEATNSVDSALLRGEALRTLNDVDRLQALDSSSLLARRM</sequence>
<evidence type="ECO:0000313" key="4">
    <source>
        <dbReference type="Proteomes" id="UP000051952"/>
    </source>
</evidence>
<keyword evidence="2" id="KW-0732">Signal</keyword>
<protein>
    <recommendedName>
        <fullName evidence="5">C3H1-type domain-containing protein</fullName>
    </recommendedName>
</protein>
<proteinExistence type="predicted"/>
<dbReference type="EMBL" id="CYKH01000277">
    <property type="protein sequence ID" value="CUF26217.1"/>
    <property type="molecule type" value="Genomic_DNA"/>
</dbReference>
<accession>A0A0S4ILK5</accession>
<feature type="signal peptide" evidence="2">
    <location>
        <begin position="1"/>
        <end position="19"/>
    </location>
</feature>
<keyword evidence="4" id="KW-1185">Reference proteome</keyword>
<dbReference type="VEuPathDB" id="TriTrypDB:BSAL_60780"/>
<feature type="region of interest" description="Disordered" evidence="1">
    <location>
        <begin position="47"/>
        <end position="78"/>
    </location>
</feature>
<evidence type="ECO:0008006" key="5">
    <source>
        <dbReference type="Google" id="ProtNLM"/>
    </source>
</evidence>
<gene>
    <name evidence="3" type="ORF">BSAL_60780</name>
</gene>
<evidence type="ECO:0000313" key="3">
    <source>
        <dbReference type="EMBL" id="CUF26217.1"/>
    </source>
</evidence>
<feature type="chain" id="PRO_5006621338" description="C3H1-type domain-containing protein" evidence="2">
    <location>
        <begin position="20"/>
        <end position="243"/>
    </location>
</feature>
<reference evidence="4" key="1">
    <citation type="submission" date="2015-09" db="EMBL/GenBank/DDBJ databases">
        <authorList>
            <consortium name="Pathogen Informatics"/>
        </authorList>
    </citation>
    <scope>NUCLEOTIDE SEQUENCE [LARGE SCALE GENOMIC DNA]</scope>
    <source>
        <strain evidence="4">Lake Konstanz</strain>
    </source>
</reference>
<evidence type="ECO:0000256" key="1">
    <source>
        <dbReference type="SAM" id="MobiDB-lite"/>
    </source>
</evidence>
<dbReference type="Proteomes" id="UP000051952">
    <property type="component" value="Unassembled WGS sequence"/>
</dbReference>
<name>A0A0S4ILK5_BODSA</name>